<protein>
    <submittedName>
        <fullName evidence="2">Uncharacterized protein</fullName>
    </submittedName>
</protein>
<sequence length="117" mass="13616">MIRPDPQSPSIIQNNLRRSTRTRLPCLQHHLGQRAIYEVDKDGMGANAYEAWIRAEKQKFTINRNLVGATQVEVKDKRLNSFGTLDVVTAAEKEKEKKLRKRKTKALMKKRRNERSN</sequence>
<accession>A0A8S9ZZU5</accession>
<dbReference type="OrthoDB" id="2187at2759"/>
<dbReference type="AlphaFoldDB" id="A0A8S9ZZU5"/>
<proteinExistence type="predicted"/>
<feature type="region of interest" description="Disordered" evidence="1">
    <location>
        <begin position="93"/>
        <end position="117"/>
    </location>
</feature>
<dbReference type="EMBL" id="JABEBT010000011">
    <property type="protein sequence ID" value="KAF7638536.1"/>
    <property type="molecule type" value="Genomic_DNA"/>
</dbReference>
<reference evidence="2" key="1">
    <citation type="journal article" date="2020" name="Ecol. Evol.">
        <title>Genome structure and content of the rice root-knot nematode (Meloidogyne graminicola).</title>
        <authorList>
            <person name="Phan N.T."/>
            <person name="Danchin E.G.J."/>
            <person name="Klopp C."/>
            <person name="Perfus-Barbeoch L."/>
            <person name="Kozlowski D.K."/>
            <person name="Koutsovoulos G.D."/>
            <person name="Lopez-Roques C."/>
            <person name="Bouchez O."/>
            <person name="Zahm M."/>
            <person name="Besnard G."/>
            <person name="Bellafiore S."/>
        </authorList>
    </citation>
    <scope>NUCLEOTIDE SEQUENCE</scope>
    <source>
        <strain evidence="2">VN-18</strain>
    </source>
</reference>
<organism evidence="2 3">
    <name type="scientific">Meloidogyne graminicola</name>
    <dbReference type="NCBI Taxonomy" id="189291"/>
    <lineage>
        <taxon>Eukaryota</taxon>
        <taxon>Metazoa</taxon>
        <taxon>Ecdysozoa</taxon>
        <taxon>Nematoda</taxon>
        <taxon>Chromadorea</taxon>
        <taxon>Rhabditida</taxon>
        <taxon>Tylenchina</taxon>
        <taxon>Tylenchomorpha</taxon>
        <taxon>Tylenchoidea</taxon>
        <taxon>Meloidogynidae</taxon>
        <taxon>Meloidogyninae</taxon>
        <taxon>Meloidogyne</taxon>
    </lineage>
</organism>
<feature type="compositionally biased region" description="Basic residues" evidence="1">
    <location>
        <begin position="98"/>
        <end position="117"/>
    </location>
</feature>
<dbReference type="Proteomes" id="UP000605970">
    <property type="component" value="Unassembled WGS sequence"/>
</dbReference>
<gene>
    <name evidence="2" type="ORF">Mgra_00001912</name>
</gene>
<comment type="caution">
    <text evidence="2">The sequence shown here is derived from an EMBL/GenBank/DDBJ whole genome shotgun (WGS) entry which is preliminary data.</text>
</comment>
<evidence type="ECO:0000256" key="1">
    <source>
        <dbReference type="SAM" id="MobiDB-lite"/>
    </source>
</evidence>
<evidence type="ECO:0000313" key="2">
    <source>
        <dbReference type="EMBL" id="KAF7638536.1"/>
    </source>
</evidence>
<keyword evidence="3" id="KW-1185">Reference proteome</keyword>
<evidence type="ECO:0000313" key="3">
    <source>
        <dbReference type="Proteomes" id="UP000605970"/>
    </source>
</evidence>
<name>A0A8S9ZZU5_9BILA</name>